<evidence type="ECO:0000313" key="1">
    <source>
        <dbReference type="EMBL" id="SER21293.1"/>
    </source>
</evidence>
<dbReference type="Pfam" id="PF01042">
    <property type="entry name" value="Ribonuc_L-PSP"/>
    <property type="match status" value="1"/>
</dbReference>
<dbReference type="OrthoDB" id="9799840at2"/>
<dbReference type="STRING" id="1855383.SAMN05216548_11357"/>
<accession>A0A1H9MDQ4</accession>
<keyword evidence="2" id="KW-1185">Reference proteome</keyword>
<dbReference type="Gene3D" id="3.30.1330.40">
    <property type="entry name" value="RutC-like"/>
    <property type="match status" value="1"/>
</dbReference>
<dbReference type="PANTHER" id="PTHR43857:SF1">
    <property type="entry name" value="YJGH FAMILY PROTEIN"/>
    <property type="match status" value="1"/>
</dbReference>
<dbReference type="RefSeq" id="WP_092498243.1">
    <property type="nucleotide sequence ID" value="NZ_FOFG01000013.1"/>
</dbReference>
<dbReference type="SUPFAM" id="SSF55298">
    <property type="entry name" value="YjgF-like"/>
    <property type="match status" value="1"/>
</dbReference>
<reference evidence="1 2" key="1">
    <citation type="submission" date="2016-10" db="EMBL/GenBank/DDBJ databases">
        <authorList>
            <person name="de Groot N.N."/>
        </authorList>
    </citation>
    <scope>NUCLEOTIDE SEQUENCE [LARGE SCALE GENOMIC DNA]</scope>
    <source>
        <strain evidence="1 2">A52C2</strain>
    </source>
</reference>
<dbReference type="EMBL" id="FOFG01000013">
    <property type="protein sequence ID" value="SER21293.1"/>
    <property type="molecule type" value="Genomic_DNA"/>
</dbReference>
<name>A0A1H9MDQ4_9HYPH</name>
<dbReference type="AlphaFoldDB" id="A0A1H9MDQ4"/>
<proteinExistence type="predicted"/>
<protein>
    <submittedName>
        <fullName evidence="1">Enamine deaminase RidA, house cleaning of reactive enamine intermediates, YjgF/YER057c/UK114 family</fullName>
    </submittedName>
</protein>
<sequence>MSERRLISSGSPFEKEAGYSRAVVLGDFCFVAGTTGYDYSTMTMPDAIEDQVRNAVNTVAKSLDEGGFSLSDVVRVNYIVTHNEHVGPAFKVLGTFFGDIRPAATMIVAELVRPDMKFEIEATAYRPSR</sequence>
<dbReference type="Proteomes" id="UP000199647">
    <property type="component" value="Unassembled WGS sequence"/>
</dbReference>
<gene>
    <name evidence="1" type="ORF">SAMN05216548_11357</name>
</gene>
<dbReference type="InterPro" id="IPR035959">
    <property type="entry name" value="RutC-like_sf"/>
</dbReference>
<dbReference type="PANTHER" id="PTHR43857">
    <property type="entry name" value="BLR7761 PROTEIN"/>
    <property type="match status" value="1"/>
</dbReference>
<dbReference type="CDD" id="cd06154">
    <property type="entry name" value="YjgF_YER057c_UK114_like_6"/>
    <property type="match status" value="1"/>
</dbReference>
<dbReference type="InterPro" id="IPR006175">
    <property type="entry name" value="YjgF/YER057c/UK114"/>
</dbReference>
<organism evidence="1 2">
    <name type="scientific">Faunimonas pinastri</name>
    <dbReference type="NCBI Taxonomy" id="1855383"/>
    <lineage>
        <taxon>Bacteria</taxon>
        <taxon>Pseudomonadati</taxon>
        <taxon>Pseudomonadota</taxon>
        <taxon>Alphaproteobacteria</taxon>
        <taxon>Hyphomicrobiales</taxon>
        <taxon>Afifellaceae</taxon>
        <taxon>Faunimonas</taxon>
    </lineage>
</organism>
<evidence type="ECO:0000313" key="2">
    <source>
        <dbReference type="Proteomes" id="UP000199647"/>
    </source>
</evidence>